<dbReference type="OrthoDB" id="401267at2"/>
<reference evidence="4" key="1">
    <citation type="submission" date="2016-10" db="EMBL/GenBank/DDBJ databases">
        <authorList>
            <person name="Beylefeld A."/>
            <person name="Abolnik C."/>
        </authorList>
    </citation>
    <scope>NUCLEOTIDE SEQUENCE [LARGE SCALE GENOMIC DNA]</scope>
    <source>
        <strain evidence="4">B359_6</strain>
    </source>
</reference>
<feature type="region of interest" description="Disordered" evidence="2">
    <location>
        <begin position="1172"/>
        <end position="1191"/>
    </location>
</feature>
<dbReference type="STRING" id="48003.BLA55_01160"/>
<evidence type="ECO:0000313" key="4">
    <source>
        <dbReference type="Proteomes" id="UP000184322"/>
    </source>
</evidence>
<accession>A0A1L4FRQ9</accession>
<dbReference type="RefSeq" id="WP_073372290.1">
    <property type="nucleotide sequence ID" value="NZ_CP017813.1"/>
</dbReference>
<proteinExistence type="predicted"/>
<name>A0A1L4FRQ9_9BACT</name>
<feature type="coiled-coil region" evidence="1">
    <location>
        <begin position="437"/>
        <end position="464"/>
    </location>
</feature>
<evidence type="ECO:0000256" key="2">
    <source>
        <dbReference type="SAM" id="MobiDB-lite"/>
    </source>
</evidence>
<protein>
    <submittedName>
        <fullName evidence="3">Uncharacterized protein</fullName>
    </submittedName>
</protein>
<keyword evidence="4" id="KW-1185">Reference proteome</keyword>
<organism evidence="3 4">
    <name type="scientific">Mycoplasmopsis pullorum</name>
    <dbReference type="NCBI Taxonomy" id="48003"/>
    <lineage>
        <taxon>Bacteria</taxon>
        <taxon>Bacillati</taxon>
        <taxon>Mycoplasmatota</taxon>
        <taxon>Mycoplasmoidales</taxon>
        <taxon>Metamycoplasmataceae</taxon>
        <taxon>Mycoplasmopsis</taxon>
    </lineage>
</organism>
<dbReference type="KEGG" id="mpul:BLA55_01160"/>
<evidence type="ECO:0000313" key="3">
    <source>
        <dbReference type="EMBL" id="APJ38286.1"/>
    </source>
</evidence>
<dbReference type="Proteomes" id="UP000184322">
    <property type="component" value="Chromosome"/>
</dbReference>
<feature type="coiled-coil region" evidence="1">
    <location>
        <begin position="365"/>
        <end position="399"/>
    </location>
</feature>
<evidence type="ECO:0000256" key="1">
    <source>
        <dbReference type="SAM" id="Coils"/>
    </source>
</evidence>
<feature type="coiled-coil region" evidence="1">
    <location>
        <begin position="644"/>
        <end position="688"/>
    </location>
</feature>
<keyword evidence="1" id="KW-0175">Coiled coil</keyword>
<sequence>MKNKKILTKITAVAVATAALTGGFLAFIHEKQGSGFGNLALINIKNSAVTIAQIKNSELKNKLSPESLEKIDEYNKVLNDKNLSDNEKVKKLSESLNDITKEVASLFTNDISKAEFNILKNLLDQQNKLLRETTLKSDFNSDAYLKLQNAIEKYEANPEYDLSKDLQDYENYFDKSYAKQQEYLNPAAELVAQGKELSKDFPYPLLKGDFDFAVNDLEDYSESGEFSLNNLEIKESIVQNKLNNLKELKDRIDAKVISGDSLLDQAKEALANASDPALKKQIEAAIKQYENTKNNLNSETKLDDAIEDLKSSILLISDNKKDPNELKNTIQDFVDANLPKLDVLRTAFETNLPDLTNLPSTSAELSKIKKDITDKFNNLKNLEDNFKALETKIDNAYARRFISDGNKLKLDDLEDQLKKAKTPEEAAKILDKMKQLFEKATQESKVMMSELDNLEEDIKWLKKQPQLSNDVDTDLDELRNKISGSENLADLPDEQLRAIYKTWSNELKGDYESQVQDLNDYLQSLRNQYSNTANSSNAEVLKELDRLNGLAINVADQSTPNTITSLKNVITQMNDFIAKKPALDNTIRLEDLIQEKEAHLNDLFNKKNNSNYKPSKFEEVFIANLEGYKNDIAALKAELTPENVDEINEKLNDIYDQINENTEKANLAKEALNEVDRAEDLLKKAKKWPNAQAETQVVSDKEDVLKNILLNPTSTAEQIKAAEAELAADNDALKQKISYEEQEAMFNDLKKKINETFPNTLNASGFTPMEQAILDKYDSLKEEFNRSVLNDGNLEKNKDEVIKLEQILSLAKELQDTQLDGLQPKIDEAESALTRGTYTNNELPKAYNVNGEISDLINKIKSDSIPNSEEVSALNVKAQNEVNDVEVAIEKDKIVSLNNEIQSNWLSATSPEAEAINAGLSKIDQFAQEALANKTNANDVRDAREKLEAYPPLVEQLKRANDLINSLEQEQADSDKNAKIIAELKKAMAQNDINLTDSPEVIAEKTNNLSAIVDREEAKRNLNETLKNDLAEKIDQVTGVEIQSQVLKELDDLKQQAQILLDSKTSTPAEINAKNAEIQAKLAEIDAQIAKNVEDFQAKIHKIEKLKNSLDPQYEANPDKFPFYKGVVDQYLAAKESPTTSLADLDDLYEEMKFAFQRDKAVKFAEDLREKVQPNDEDSTNEYNNLTPDEKSGYKTLQNAIETLTDNILANIKDSKNDYTNYDVATDQLKIEKANDLFNKQTLVADKIKTLKERLAADAAKADGDVGKLTSAEIDLINKDLELLNDMLSDSFASSINTPEEIENKKLNLTDKFQKYLDLESKRLESKLLLKDLRKLSADEISPYDATGTDALNNIYNNLFNQINSANSISELENLDKITQIYRDKIDATSKASVQVKDAKDFIDSTQDDTSLKVINKEMQNLINELHTLETAAEANSSAILEKGKQIEALSVKAKIVKEINEIIKQALDKNKVIEYYTYNAQQSDVKRTEVKEWLEAIQQEAFKENNHETLEKIKVKAQKALEIVNEYEKVSIKIGEYQNKSRAGYFDGDLVDAKLLIAKLWNNTASQLFASDPENEEIATKTQILEDSLVEIARLNEKRKWLNDILNAYKTSDAANGLSYQELKENHLELYNALSKRVEQIRQNVVLKATQIPQIESVLVDGQLKEQKLQPEFIKLSTLIKNSENLINSTYSVDPTLVAKISDLQQIIKKAKEGYKTFNTQEQILQSQEEIKIAVTEVEILARYQSVKNIIDSSTLASTDTKPINNLLDEFKREFAQTAKNSQSLIAVKDKYLKDAIVDKNNDPTYKSVNSLDDTTSVTVNDNYVILQVFEDTKELRRVISKAQEISQQKQNPNGGGSIIDTPKTKELYSQLDELIQEANSTIKDTPNNELNKARIRFKILDKIKEIRNEKFNQVKELLAKTEKLSQEITENSWTKTSTYDEKAINDLKKIVYSDSAFTQLNTTLDNDVTLKAVNLKIYYATQEFNNQQEKIWVEQQEKLSNVLKNLKSLKEVFENTDVRDGSDISLDLYNSKLVNNFNNNEPKASLLLASLSDTTAFQNNYHVSDEDKTNLSPFAQKVKYVIANSISHIQSEISSFNTIYHNNVKKYVAKEDSVTNKKGIIREFKELIESLIQVQNAGDKNIFQQLGMWEVVNSFNNQFLNAYNSFLGIATNSQDETNYDKIIFSDNSLVMGNNAIELKTLKALLQDLTTQLKSDFVNIYTLRNDLTQIKDDLKSPRADENTFKAIDYLYAKAKTAYQTLVDQLDAHFIDSANSLTKTSTSETNEDFEARKEEQMRTESAKFIKTINDTKKLFNWLEDNLESEELEDLKANVTPTAAFDITKANAFANKPRKLLLLNDVVENYTNIRPKKQTRYKDFTDLLISLGSQDSNISELDITSYNEIVNLFDEFKFTVIDQNGKLDTSNLRVLVKKRSDGSWYEFKRNSAGDYSSTTIKLNVVYKFVSPNSVDFNNLTPTEFVLNDTNPLEIRFNNSSTAEFPSGRNVFVQTNNQQKQYGQNSSVTIFNFKDAGWLENNQTDDELFNKFWSGLQEKIFNGTGFNNRIEVTPEAYEYSKKDESELNVDSNDNSELAKLKRTALLIKNEKLGIKFTVPGTNSLSGSWTDSINIDKARYISYLDDTTKELVVHGFFPAQAISISADLRYVDDKVAQKKQGNNSSYKEEYGYTFKTGADAVANSMPRVQLYTWKFKFVVDSNTKDLTSYINHLSSYTFSKNRSLMADGYNGNGTTDAEKQVWSADNFTKYVYQNNLLFDSNGTIKIPSSKSDAELIRNVIRNTSNTPAVNYIPNIQDYSAVTNSEDKFRYFGMDRIGGILINNGVGETSEALDARRYGIVGSEKAHNILSIYYNSTIQDLKFKVKD</sequence>
<dbReference type="EMBL" id="CP017813">
    <property type="protein sequence ID" value="APJ38286.1"/>
    <property type="molecule type" value="Genomic_DNA"/>
</dbReference>
<gene>
    <name evidence="3" type="ORF">BLA55_01160</name>
</gene>